<dbReference type="PROSITE" id="PS51669">
    <property type="entry name" value="4FE4S_MOW_BIS_MGD"/>
    <property type="match status" value="1"/>
</dbReference>
<dbReference type="KEGG" id="pwu:A8O14_08555"/>
<evidence type="ECO:0000256" key="10">
    <source>
        <dbReference type="ARBA" id="ARBA00023063"/>
    </source>
</evidence>
<dbReference type="GO" id="GO:1990204">
    <property type="term" value="C:oxidoreductase complex"/>
    <property type="evidence" value="ECO:0007669"/>
    <property type="project" value="UniProtKB-ARBA"/>
</dbReference>
<dbReference type="FunFam" id="3.40.228.10:FF:000002">
    <property type="entry name" value="Formate dehydrogenase subunit alpha"/>
    <property type="match status" value="1"/>
</dbReference>
<dbReference type="Gene3D" id="1.10.10.1100">
    <property type="entry name" value="BFD-like [2Fe-2S]-binding domain"/>
    <property type="match status" value="1"/>
</dbReference>
<keyword evidence="5" id="KW-0500">Molybdenum</keyword>
<dbReference type="InterPro" id="IPR006655">
    <property type="entry name" value="Mopterin_OxRdtase_prok_CS"/>
</dbReference>
<evidence type="ECO:0000256" key="4">
    <source>
        <dbReference type="ARBA" id="ARBA00022485"/>
    </source>
</evidence>
<dbReference type="GO" id="GO:0043546">
    <property type="term" value="F:molybdopterin cofactor binding"/>
    <property type="evidence" value="ECO:0007669"/>
    <property type="project" value="InterPro"/>
</dbReference>
<keyword evidence="13" id="KW-1185">Reference proteome</keyword>
<sequence length="946" mass="103025">MAEVKSTCCYCGVGCGVIIETAENKGKIEVTGVRGDPDHPANFGRLCSKGSTLHLTANPSLQMQARLGSPAICKTRGEEPTDVSWTEAIQTVAQKFANIIKEHGPESVGIYVSGQLLTEDYYIFNKLMKGLIGSNNIDTNSRLCMSSAVAGYKQTLGMDAPPCCYEDIDLASTIFITGSNTAFAHPILYRRLEDARKNNPDLKVIVVDPRKTDTAKEADLYLQIQPGTDVALYHGMLYIMLWEKWIDESYISSYTADFDALRDLVRDFTPKAVSQICGINEKDLFQAAQWFATSPATLSMYCQGLNQSASGTAKNAALVNLHLATGQIGKAGAGPFSLTGQPNAMGGREVGGLANLLSAHRDLANAEHRAEVADLWGVHSVPEKPGLSAIPMFEALRTEKLKAIWIVCTNPAQSMPDLNAVHEGLSKAEFVVVQEAYAHTATTLYADVLLPATTWAEKVGTVTNSERRISKVNPAIDPYASAKHDWQIALEIGVALEALLPGNRKEGTSTLFPYAGPEDIWNEHRESTAGRDLDITGLSYKILEERGPQQWPMPKGDFFGKKRLYENGVFPTKDKKAHFIAAPYKATAESVDARYPFALNTGRLRDQWHGMSRTGTIATLYGHSPEPCVELSPKDAGRMNLANGDLVHVTSRRGSEIFPIKVSDDIASSQAFIAMHWGSEFISGAAGKTPGRGVNGLTCNMIDPVSGQPELKHSAVKILPANLPWHLVAFGLFPKEEVFFVQNSLRSILPHFDSAQCVLFGREQDGDLIGVSFKAAHHEDPLEESGSVAAQALKQVMQKFKLDEASEEPVMRYSDKRKGVVRLVRAQEKVLSAMLTGSIESLASTTWLREYLESGLDAKTLGRSLLMPVSKPPVEIKPKGKAICNCFNVSADTMKQYLSKMPAGTSPEDAMTSLQSETQCGTNCGSCKPEVKQIIATFLKKLEVAA</sequence>
<dbReference type="RefSeq" id="WP_068949127.1">
    <property type="nucleotide sequence ID" value="NZ_CP015922.1"/>
</dbReference>
<keyword evidence="7" id="KW-0560">Oxidoreductase</keyword>
<dbReference type="PROSITE" id="PS00551">
    <property type="entry name" value="MOLYBDOPTERIN_PROK_1"/>
    <property type="match status" value="1"/>
</dbReference>
<organism evidence="12 13">
    <name type="scientific">Polynucleobacter wuianus</name>
    <dbReference type="NCBI Taxonomy" id="1743168"/>
    <lineage>
        <taxon>Bacteria</taxon>
        <taxon>Pseudomonadati</taxon>
        <taxon>Pseudomonadota</taxon>
        <taxon>Betaproteobacteria</taxon>
        <taxon>Burkholderiales</taxon>
        <taxon>Burkholderiaceae</taxon>
        <taxon>Polynucleobacter</taxon>
    </lineage>
</organism>
<protein>
    <submittedName>
        <fullName evidence="12">Nitrate reductase</fullName>
    </submittedName>
</protein>
<dbReference type="InterPro" id="IPR009010">
    <property type="entry name" value="Asp_de-COase-like_dom_sf"/>
</dbReference>
<dbReference type="STRING" id="1743168.A8O14_08555"/>
<dbReference type="GO" id="GO:0045333">
    <property type="term" value="P:cellular respiration"/>
    <property type="evidence" value="ECO:0007669"/>
    <property type="project" value="UniProtKB-ARBA"/>
</dbReference>
<dbReference type="InterPro" id="IPR006963">
    <property type="entry name" value="Mopterin_OxRdtase_4Fe-4S_dom"/>
</dbReference>
<evidence type="ECO:0000256" key="6">
    <source>
        <dbReference type="ARBA" id="ARBA00022723"/>
    </source>
</evidence>
<evidence type="ECO:0000256" key="5">
    <source>
        <dbReference type="ARBA" id="ARBA00022505"/>
    </source>
</evidence>
<name>A0A191UGU7_9BURK</name>
<dbReference type="InterPro" id="IPR050123">
    <property type="entry name" value="Prok_molybdopt-oxidoreductase"/>
</dbReference>
<dbReference type="SMART" id="SM00926">
    <property type="entry name" value="Molybdop_Fe4S4"/>
    <property type="match status" value="1"/>
</dbReference>
<evidence type="ECO:0000313" key="12">
    <source>
        <dbReference type="EMBL" id="ANJ00121.1"/>
    </source>
</evidence>
<dbReference type="Gene3D" id="2.20.25.90">
    <property type="entry name" value="ADC-like domains"/>
    <property type="match status" value="1"/>
</dbReference>
<dbReference type="GO" id="GO:0016491">
    <property type="term" value="F:oxidoreductase activity"/>
    <property type="evidence" value="ECO:0007669"/>
    <property type="project" value="UniProtKB-KW"/>
</dbReference>
<evidence type="ECO:0000313" key="13">
    <source>
        <dbReference type="Proteomes" id="UP000078463"/>
    </source>
</evidence>
<dbReference type="SUPFAM" id="SSF50692">
    <property type="entry name" value="ADC-like"/>
    <property type="match status" value="1"/>
</dbReference>
<proteinExistence type="inferred from homology"/>
<comment type="cofactor">
    <cofactor evidence="2">
        <name>[4Fe-4S] cluster</name>
        <dbReference type="ChEBI" id="CHEBI:49883"/>
    </cofactor>
</comment>
<dbReference type="InterPro" id="IPR041854">
    <property type="entry name" value="BFD-like_2Fe2S-bd_dom_sf"/>
</dbReference>
<comment type="similarity">
    <text evidence="3">Belongs to the prokaryotic molybdopterin-containing oxidoreductase family. NasA/NapA/NarB subfamily.</text>
</comment>
<dbReference type="OrthoDB" id="7376058at2"/>
<evidence type="ECO:0000256" key="7">
    <source>
        <dbReference type="ARBA" id="ARBA00023002"/>
    </source>
</evidence>
<keyword evidence="10" id="KW-0534">Nitrate assimilation</keyword>
<dbReference type="EMBL" id="CP015922">
    <property type="protein sequence ID" value="ANJ00121.1"/>
    <property type="molecule type" value="Genomic_DNA"/>
</dbReference>
<dbReference type="PROSITE" id="PS00490">
    <property type="entry name" value="MOLYBDOPTERIN_PROK_2"/>
    <property type="match status" value="1"/>
</dbReference>
<dbReference type="GO" id="GO:0016020">
    <property type="term" value="C:membrane"/>
    <property type="evidence" value="ECO:0007669"/>
    <property type="project" value="TreeGrafter"/>
</dbReference>
<keyword evidence="4" id="KW-0004">4Fe-4S</keyword>
<dbReference type="Pfam" id="PF00384">
    <property type="entry name" value="Molybdopterin"/>
    <property type="match status" value="1"/>
</dbReference>
<dbReference type="SUPFAM" id="SSF53706">
    <property type="entry name" value="Formate dehydrogenase/DMSO reductase, domains 1-3"/>
    <property type="match status" value="1"/>
</dbReference>
<keyword evidence="6" id="KW-0479">Metal-binding</keyword>
<dbReference type="Pfam" id="PF04879">
    <property type="entry name" value="Molybdop_Fe4S4"/>
    <property type="match status" value="1"/>
</dbReference>
<dbReference type="InterPro" id="IPR006656">
    <property type="entry name" value="Mopterin_OxRdtase"/>
</dbReference>
<dbReference type="Gene3D" id="3.40.50.740">
    <property type="match status" value="1"/>
</dbReference>
<evidence type="ECO:0000256" key="1">
    <source>
        <dbReference type="ARBA" id="ARBA00001942"/>
    </source>
</evidence>
<evidence type="ECO:0000259" key="11">
    <source>
        <dbReference type="PROSITE" id="PS51669"/>
    </source>
</evidence>
<dbReference type="InterPro" id="IPR006657">
    <property type="entry name" value="MoPterin_dinucl-bd_dom"/>
</dbReference>
<gene>
    <name evidence="12" type="ORF">A8O14_08555</name>
</gene>
<evidence type="ECO:0000256" key="2">
    <source>
        <dbReference type="ARBA" id="ARBA00001966"/>
    </source>
</evidence>
<accession>A0A191UGU7</accession>
<dbReference type="PANTHER" id="PTHR43105">
    <property type="entry name" value="RESPIRATORY NITRATE REDUCTASE"/>
    <property type="match status" value="1"/>
</dbReference>
<dbReference type="Gene3D" id="2.40.40.20">
    <property type="match status" value="1"/>
</dbReference>
<dbReference type="CDD" id="cd02791">
    <property type="entry name" value="MopB_CT_Nitrate-R-NapA-like"/>
    <property type="match status" value="1"/>
</dbReference>
<dbReference type="GO" id="GO:0042128">
    <property type="term" value="P:nitrate assimilation"/>
    <property type="evidence" value="ECO:0007669"/>
    <property type="project" value="UniProtKB-KW"/>
</dbReference>
<dbReference type="InterPro" id="IPR041957">
    <property type="entry name" value="CT_Nitrate-R-NapA-like"/>
</dbReference>
<feature type="domain" description="4Fe-4S Mo/W bis-MGD-type" evidence="11">
    <location>
        <begin position="1"/>
        <end position="61"/>
    </location>
</feature>
<dbReference type="Pfam" id="PF04324">
    <property type="entry name" value="Fer2_BFD"/>
    <property type="match status" value="1"/>
</dbReference>
<dbReference type="GO" id="GO:0046872">
    <property type="term" value="F:metal ion binding"/>
    <property type="evidence" value="ECO:0007669"/>
    <property type="project" value="UniProtKB-KW"/>
</dbReference>
<dbReference type="InterPro" id="IPR007419">
    <property type="entry name" value="BFD-like_2Fe2S-bd_dom"/>
</dbReference>
<evidence type="ECO:0000256" key="8">
    <source>
        <dbReference type="ARBA" id="ARBA00023004"/>
    </source>
</evidence>
<keyword evidence="9" id="KW-0411">Iron-sulfur</keyword>
<dbReference type="AlphaFoldDB" id="A0A191UGU7"/>
<dbReference type="Gene3D" id="3.40.228.10">
    <property type="entry name" value="Dimethylsulfoxide Reductase, domain 2"/>
    <property type="match status" value="1"/>
</dbReference>
<dbReference type="GO" id="GO:0051539">
    <property type="term" value="F:4 iron, 4 sulfur cluster binding"/>
    <property type="evidence" value="ECO:0007669"/>
    <property type="project" value="UniProtKB-KW"/>
</dbReference>
<dbReference type="CDD" id="cd02754">
    <property type="entry name" value="MopB_Nitrate-R-NapA-like"/>
    <property type="match status" value="1"/>
</dbReference>
<dbReference type="Pfam" id="PF01568">
    <property type="entry name" value="Molydop_binding"/>
    <property type="match status" value="1"/>
</dbReference>
<keyword evidence="8" id="KW-0408">Iron</keyword>
<evidence type="ECO:0000256" key="9">
    <source>
        <dbReference type="ARBA" id="ARBA00023014"/>
    </source>
</evidence>
<dbReference type="InterPro" id="IPR027467">
    <property type="entry name" value="MopterinOxRdtase_cofactor_BS"/>
</dbReference>
<evidence type="ECO:0000256" key="3">
    <source>
        <dbReference type="ARBA" id="ARBA00008747"/>
    </source>
</evidence>
<dbReference type="PANTHER" id="PTHR43105:SF9">
    <property type="entry name" value="NADPH-FE(3+) OXIDOREDUCTASE SUBUNIT ALPHA"/>
    <property type="match status" value="1"/>
</dbReference>
<reference evidence="13" key="1">
    <citation type="submission" date="2016-05" db="EMBL/GenBank/DDBJ databases">
        <title>Polynucleobacter sp. QLW-P1FAT50C-4 genome.</title>
        <authorList>
            <person name="Hahn M.W."/>
        </authorList>
    </citation>
    <scope>NUCLEOTIDE SEQUENCE [LARGE SCALE GENOMIC DNA]</scope>
    <source>
        <strain evidence="13">QLW-P1FAT50C-4</strain>
    </source>
</reference>
<dbReference type="Proteomes" id="UP000078463">
    <property type="component" value="Chromosome"/>
</dbReference>
<comment type="cofactor">
    <cofactor evidence="1">
        <name>Mo-bis(molybdopterin guanine dinucleotide)</name>
        <dbReference type="ChEBI" id="CHEBI:60539"/>
    </cofactor>
</comment>